<dbReference type="EMBL" id="BAAATD010000004">
    <property type="protein sequence ID" value="GAA2596369.1"/>
    <property type="molecule type" value="Genomic_DNA"/>
</dbReference>
<proteinExistence type="predicted"/>
<feature type="compositionally biased region" description="Basic and acidic residues" evidence="1">
    <location>
        <begin position="44"/>
        <end position="53"/>
    </location>
</feature>
<keyword evidence="3" id="KW-1185">Reference proteome</keyword>
<reference evidence="3" key="1">
    <citation type="journal article" date="2019" name="Int. J. Syst. Evol. Microbiol.">
        <title>The Global Catalogue of Microorganisms (GCM) 10K type strain sequencing project: providing services to taxonomists for standard genome sequencing and annotation.</title>
        <authorList>
            <consortium name="The Broad Institute Genomics Platform"/>
            <consortium name="The Broad Institute Genome Sequencing Center for Infectious Disease"/>
            <person name="Wu L."/>
            <person name="Ma J."/>
        </authorList>
    </citation>
    <scope>NUCLEOTIDE SEQUENCE [LARGE SCALE GENOMIC DNA]</scope>
    <source>
        <strain evidence="3">JCM 6833</strain>
    </source>
</reference>
<accession>A0ABP6C0J1</accession>
<evidence type="ECO:0000313" key="2">
    <source>
        <dbReference type="EMBL" id="GAA2596369.1"/>
    </source>
</evidence>
<gene>
    <name evidence="2" type="ORF">GCM10010411_32290</name>
</gene>
<dbReference type="Proteomes" id="UP001501509">
    <property type="component" value="Unassembled WGS sequence"/>
</dbReference>
<organism evidence="2 3">
    <name type="scientific">Actinomadura fulvescens</name>
    <dbReference type="NCBI Taxonomy" id="46160"/>
    <lineage>
        <taxon>Bacteria</taxon>
        <taxon>Bacillati</taxon>
        <taxon>Actinomycetota</taxon>
        <taxon>Actinomycetes</taxon>
        <taxon>Streptosporangiales</taxon>
        <taxon>Thermomonosporaceae</taxon>
        <taxon>Actinomadura</taxon>
    </lineage>
</organism>
<evidence type="ECO:0000313" key="3">
    <source>
        <dbReference type="Proteomes" id="UP001501509"/>
    </source>
</evidence>
<feature type="region of interest" description="Disordered" evidence="1">
    <location>
        <begin position="1"/>
        <end position="99"/>
    </location>
</feature>
<evidence type="ECO:0000256" key="1">
    <source>
        <dbReference type="SAM" id="MobiDB-lite"/>
    </source>
</evidence>
<sequence>MARPDGRRTQEEREAHPEEEREDRKEPLVQRRLVQRAVHGQAGHGDDVHRQDAAEGQAAKSVDLTDPAGSTAGTLIGSTVAELVHPSPPPLVRGRPDPE</sequence>
<name>A0ABP6C0J1_9ACTN</name>
<protein>
    <submittedName>
        <fullName evidence="2">Uncharacterized protein</fullName>
    </submittedName>
</protein>
<feature type="compositionally biased region" description="Basic and acidic residues" evidence="1">
    <location>
        <begin position="1"/>
        <end position="29"/>
    </location>
</feature>
<comment type="caution">
    <text evidence="2">The sequence shown here is derived from an EMBL/GenBank/DDBJ whole genome shotgun (WGS) entry which is preliminary data.</text>
</comment>